<dbReference type="STRING" id="597362.K5XKV4"/>
<feature type="domain" description="Proteasome activator PA28 C-terminal" evidence="5">
    <location>
        <begin position="118"/>
        <end position="159"/>
    </location>
</feature>
<dbReference type="Pfam" id="PF02252">
    <property type="entry name" value="PA28_C"/>
    <property type="match status" value="1"/>
</dbReference>
<accession>K5XKV4</accession>
<dbReference type="OMA" id="FHISHTS"/>
<evidence type="ECO:0000313" key="6">
    <source>
        <dbReference type="EMBL" id="EKM84168.1"/>
    </source>
</evidence>
<dbReference type="InterPro" id="IPR009077">
    <property type="entry name" value="Proteasome_activ_PA28"/>
</dbReference>
<sequence>MHAASIESLEKMDKSLSSKMETFRKAISQSGEDIVFKSFPNKILELTELIESTKNTDSPFHISHTSNATDTTVYPAPSISPAPAGPQPKKRKLDNGPSGADKAPAPSDTKYASFPNHISANQHMVEKVHDIIKKESEELASLVDQVKLWVTLTLPKIEE</sequence>
<protein>
    <submittedName>
        <fullName evidence="6">Uncharacterized protein</fullName>
    </submittedName>
</protein>
<dbReference type="GO" id="GO:2000045">
    <property type="term" value="P:regulation of G1/S transition of mitotic cell cycle"/>
    <property type="evidence" value="ECO:0007669"/>
    <property type="project" value="TreeGrafter"/>
</dbReference>
<organism evidence="6 7">
    <name type="scientific">Agaricus bisporus var. burnettii (strain JB137-S8 / ATCC MYA-4627 / FGSC 10392)</name>
    <name type="common">White button mushroom</name>
    <dbReference type="NCBI Taxonomy" id="597362"/>
    <lineage>
        <taxon>Eukaryota</taxon>
        <taxon>Fungi</taxon>
        <taxon>Dikarya</taxon>
        <taxon>Basidiomycota</taxon>
        <taxon>Agaricomycotina</taxon>
        <taxon>Agaricomycetes</taxon>
        <taxon>Agaricomycetidae</taxon>
        <taxon>Agaricales</taxon>
        <taxon>Agaricineae</taxon>
        <taxon>Agaricaceae</taxon>
        <taxon>Agaricus</taxon>
    </lineage>
</organism>
<dbReference type="Pfam" id="PF02251">
    <property type="entry name" value="PA28_N"/>
    <property type="match status" value="1"/>
</dbReference>
<dbReference type="SUPFAM" id="SSF47216">
    <property type="entry name" value="Proteasome activator"/>
    <property type="match status" value="1"/>
</dbReference>
<dbReference type="OrthoDB" id="6591885at2759"/>
<evidence type="ECO:0000256" key="3">
    <source>
        <dbReference type="SAM" id="MobiDB-lite"/>
    </source>
</evidence>
<dbReference type="GO" id="GO:0008537">
    <property type="term" value="C:proteasome activator complex"/>
    <property type="evidence" value="ECO:0007669"/>
    <property type="project" value="InterPro"/>
</dbReference>
<reference evidence="7" key="1">
    <citation type="journal article" date="2012" name="Proc. Natl. Acad. Sci. U.S.A.">
        <title>Genome sequence of the button mushroom Agaricus bisporus reveals mechanisms governing adaptation to a humic-rich ecological niche.</title>
        <authorList>
            <person name="Morin E."/>
            <person name="Kohler A."/>
            <person name="Baker A.R."/>
            <person name="Foulongne-Oriol M."/>
            <person name="Lombard V."/>
            <person name="Nagy L.G."/>
            <person name="Ohm R.A."/>
            <person name="Patyshakuliyeva A."/>
            <person name="Brun A."/>
            <person name="Aerts A.L."/>
            <person name="Bailey A.M."/>
            <person name="Billette C."/>
            <person name="Coutinho P.M."/>
            <person name="Deakin G."/>
            <person name="Doddapaneni H."/>
            <person name="Floudas D."/>
            <person name="Grimwood J."/>
            <person name="Hilden K."/>
            <person name="Kuees U."/>
            <person name="LaButti K.M."/>
            <person name="Lapidus A."/>
            <person name="Lindquist E.A."/>
            <person name="Lucas S.M."/>
            <person name="Murat C."/>
            <person name="Riley R.W."/>
            <person name="Salamov A.A."/>
            <person name="Schmutz J."/>
            <person name="Subramanian V."/>
            <person name="Woesten H.A.B."/>
            <person name="Xu J."/>
            <person name="Eastwood D.C."/>
            <person name="Foster G.D."/>
            <person name="Sonnenberg A.S."/>
            <person name="Cullen D."/>
            <person name="de Vries R.P."/>
            <person name="Lundell T."/>
            <person name="Hibbett D.S."/>
            <person name="Henrissat B."/>
            <person name="Burton K.S."/>
            <person name="Kerrigan R.W."/>
            <person name="Challen M.P."/>
            <person name="Grigoriev I.V."/>
            <person name="Martin F."/>
        </authorList>
    </citation>
    <scope>NUCLEOTIDE SEQUENCE [LARGE SCALE GENOMIC DNA]</scope>
    <source>
        <strain evidence="7">JB137-S8 / ATCC MYA-4627 / FGSC 10392</strain>
    </source>
</reference>
<dbReference type="EMBL" id="JH971385">
    <property type="protein sequence ID" value="EKM84168.1"/>
    <property type="molecule type" value="Genomic_DNA"/>
</dbReference>
<proteinExistence type="inferred from homology"/>
<dbReference type="PANTHER" id="PTHR10660">
    <property type="entry name" value="PROTEASOME REGULATOR PA28"/>
    <property type="match status" value="1"/>
</dbReference>
<dbReference type="PANTHER" id="PTHR10660:SF2">
    <property type="entry name" value="LD45860P"/>
    <property type="match status" value="1"/>
</dbReference>
<evidence type="ECO:0000259" key="4">
    <source>
        <dbReference type="Pfam" id="PF02251"/>
    </source>
</evidence>
<feature type="non-terminal residue" evidence="6">
    <location>
        <position position="159"/>
    </location>
</feature>
<comment type="similarity">
    <text evidence="1">Belongs to the PA28 family.</text>
</comment>
<dbReference type="eggNOG" id="KOG4470">
    <property type="taxonomic scope" value="Eukaryota"/>
</dbReference>
<dbReference type="InterPro" id="IPR036996">
    <property type="entry name" value="PA28_N_sf"/>
</dbReference>
<feature type="domain" description="Proteasome activator PA28 N-terminal" evidence="4">
    <location>
        <begin position="17"/>
        <end position="53"/>
    </location>
</feature>
<evidence type="ECO:0000259" key="5">
    <source>
        <dbReference type="Pfam" id="PF02252"/>
    </source>
</evidence>
<name>K5XKV4_AGABU</name>
<dbReference type="InParanoid" id="K5XKV4"/>
<dbReference type="GO" id="GO:0005737">
    <property type="term" value="C:cytoplasm"/>
    <property type="evidence" value="ECO:0007669"/>
    <property type="project" value="TreeGrafter"/>
</dbReference>
<dbReference type="AlphaFoldDB" id="K5XKV4"/>
<evidence type="ECO:0000256" key="1">
    <source>
        <dbReference type="ARBA" id="ARBA00005883"/>
    </source>
</evidence>
<feature type="compositionally biased region" description="Polar residues" evidence="3">
    <location>
        <begin position="54"/>
        <end position="72"/>
    </location>
</feature>
<dbReference type="Proteomes" id="UP000008493">
    <property type="component" value="Unassembled WGS sequence"/>
</dbReference>
<dbReference type="InterPro" id="IPR003186">
    <property type="entry name" value="PA28_C"/>
</dbReference>
<dbReference type="GO" id="GO:0061133">
    <property type="term" value="F:endopeptidase activator activity"/>
    <property type="evidence" value="ECO:0007669"/>
    <property type="project" value="TreeGrafter"/>
</dbReference>
<dbReference type="InterPro" id="IPR003185">
    <property type="entry name" value="Proteasome_activ_PA28_N"/>
</dbReference>
<dbReference type="GO" id="GO:0061136">
    <property type="term" value="P:regulation of proteasomal protein catabolic process"/>
    <property type="evidence" value="ECO:0007669"/>
    <property type="project" value="TreeGrafter"/>
</dbReference>
<evidence type="ECO:0000313" key="7">
    <source>
        <dbReference type="Proteomes" id="UP000008493"/>
    </source>
</evidence>
<keyword evidence="2" id="KW-0647">Proteasome</keyword>
<dbReference type="Gene3D" id="1.20.5.120">
    <property type="entry name" value="Proteasome activator pa28, N-terminal domain"/>
    <property type="match status" value="1"/>
</dbReference>
<dbReference type="GeneID" id="18823047"/>
<feature type="region of interest" description="Disordered" evidence="3">
    <location>
        <begin position="54"/>
        <end position="114"/>
    </location>
</feature>
<gene>
    <name evidence="6" type="ORF">AGABI1DRAFT_110733</name>
</gene>
<dbReference type="HOGENOM" id="CLU_1664839_0_0_1"/>
<dbReference type="GO" id="GO:0005654">
    <property type="term" value="C:nucleoplasm"/>
    <property type="evidence" value="ECO:0007669"/>
    <property type="project" value="TreeGrafter"/>
</dbReference>
<dbReference type="KEGG" id="abp:AGABI1DRAFT110733"/>
<dbReference type="RefSeq" id="XP_007325841.1">
    <property type="nucleotide sequence ID" value="XM_007325779.1"/>
</dbReference>
<dbReference type="InterPro" id="IPR036252">
    <property type="entry name" value="Proteasome_activ_sf"/>
</dbReference>
<keyword evidence="7" id="KW-1185">Reference proteome</keyword>
<evidence type="ECO:0000256" key="2">
    <source>
        <dbReference type="ARBA" id="ARBA00022942"/>
    </source>
</evidence>